<comment type="function">
    <text evidence="9">Catalyzes the anaerobic formation of alpha-ketobutyrate and ammonia from threonine in a two-step reaction. The first step involved a dehydration of threonine and a production of enamine intermediates (aminocrotonate), which tautomerizes to its imine form (iminobutyrate). Both intermediates are unstable and short-lived. The second step is the nonenzymatic hydrolysis of the enamine/imine intermediates to form 2-ketobutyrate and free ammonia. In the low water environment of the cell, the second step is accelerated by RidA. TdcB also dehydrates serine to yield pyruvate via analogous enamine/imine intermediates.</text>
</comment>
<comment type="catalytic activity">
    <reaction evidence="11">
        <text>L-serine = pyruvate + NH4(+)</text>
        <dbReference type="Rhea" id="RHEA:19169"/>
        <dbReference type="ChEBI" id="CHEBI:15361"/>
        <dbReference type="ChEBI" id="CHEBI:28938"/>
        <dbReference type="ChEBI" id="CHEBI:33384"/>
        <dbReference type="EC" id="4.3.1.17"/>
    </reaction>
</comment>
<dbReference type="GO" id="GO:0003941">
    <property type="term" value="F:L-serine ammonia-lyase activity"/>
    <property type="evidence" value="ECO:0007669"/>
    <property type="project" value="UniProtKB-EC"/>
</dbReference>
<dbReference type="FunFam" id="3.40.50.1100:FF:000007">
    <property type="entry name" value="L-threonine dehydratase catabolic TdcB"/>
    <property type="match status" value="1"/>
</dbReference>
<dbReference type="STRING" id="580166.AUP43_13300"/>
<dbReference type="FunFam" id="3.40.50.1100:FF:000005">
    <property type="entry name" value="Threonine dehydratase catabolic"/>
    <property type="match status" value="1"/>
</dbReference>
<dbReference type="EC" id="4.3.1.19" evidence="5"/>
<evidence type="ECO:0000256" key="2">
    <source>
        <dbReference type="ARBA" id="ARBA00004810"/>
    </source>
</evidence>
<dbReference type="GO" id="GO:0030170">
    <property type="term" value="F:pyridoxal phosphate binding"/>
    <property type="evidence" value="ECO:0007669"/>
    <property type="project" value="InterPro"/>
</dbReference>
<dbReference type="InterPro" id="IPR036052">
    <property type="entry name" value="TrpB-like_PALP_sf"/>
</dbReference>
<dbReference type="SUPFAM" id="SSF55021">
    <property type="entry name" value="ACT-like"/>
    <property type="match status" value="1"/>
</dbReference>
<keyword evidence="6" id="KW-0412">Isoleucine biosynthesis</keyword>
<evidence type="ECO:0000256" key="6">
    <source>
        <dbReference type="ARBA" id="ARBA00022624"/>
    </source>
</evidence>
<dbReference type="InterPro" id="IPR045865">
    <property type="entry name" value="ACT-like_dom_sf"/>
</dbReference>
<dbReference type="AlphaFoldDB" id="A0A154VPQ1"/>
<protein>
    <recommendedName>
        <fullName evidence="10">L-serine dehydratase</fullName>
        <ecNumber evidence="4">4.3.1.17</ecNumber>
        <ecNumber evidence="5">4.3.1.19</ecNumber>
    </recommendedName>
</protein>
<evidence type="ECO:0000256" key="9">
    <source>
        <dbReference type="ARBA" id="ARBA00025594"/>
    </source>
</evidence>
<dbReference type="PROSITE" id="PS00165">
    <property type="entry name" value="DEHYDRATASE_SER_THR"/>
    <property type="match status" value="1"/>
</dbReference>
<dbReference type="InterPro" id="IPR005789">
    <property type="entry name" value="Thr_deHydtase_catblc"/>
</dbReference>
<evidence type="ECO:0000313" key="13">
    <source>
        <dbReference type="EMBL" id="KZD03240.1"/>
    </source>
</evidence>
<evidence type="ECO:0000256" key="11">
    <source>
        <dbReference type="ARBA" id="ARBA00049406"/>
    </source>
</evidence>
<keyword evidence="8" id="KW-0456">Lyase</keyword>
<keyword evidence="6" id="KW-0100">Branched-chain amino acid biosynthesis</keyword>
<sequence length="407" mass="42478">MTVTLADIESAAALLEGRIVKTPLVPAVGLDEWGIDLHLKLENLQRTGSFKARGAYVRMSRLPADAMRQGVIAMSAGNHAQGVAYAAQQLGIPATIVMPEQTPFTKVERTRRYGARVILKGETLSESAAFAEQVAAAEALTFVHPYNDADVIAGQGTIGLEMLAALPALDVLVIPIGGGGLIGGIATAAKALKPGIEIIGVEAALYPSMQESLRGSPPSSGGQTLAEGIAVKIPGALNREIAARLVDDIILVDESAIERAVQILIESQKLVAEGAGAAGIAAIMSRPERFSGRTVGTVICGGNIDSRLLSSVLLRGLARDGKLVRIRCEISDSPGVLAKVAGLIGQCGGNIVEIYHQRLFYNVPVKLAELDAVIETRSAEHMREIIAALNAAGITARLLGGATPEGW</sequence>
<dbReference type="PANTHER" id="PTHR48078:SF6">
    <property type="entry name" value="L-THREONINE DEHYDRATASE CATABOLIC TDCB"/>
    <property type="match status" value="1"/>
</dbReference>
<comment type="caution">
    <text evidence="13">The sequence shown here is derived from an EMBL/GenBank/DDBJ whole genome shotgun (WGS) entry which is preliminary data.</text>
</comment>
<dbReference type="InterPro" id="IPR050147">
    <property type="entry name" value="Ser/Thr_Dehydratase"/>
</dbReference>
<evidence type="ECO:0000256" key="10">
    <source>
        <dbReference type="ARBA" id="ARBA00031418"/>
    </source>
</evidence>
<dbReference type="UniPathway" id="UPA00047">
    <property type="reaction ID" value="UER00054"/>
</dbReference>
<evidence type="ECO:0000313" key="14">
    <source>
        <dbReference type="Proteomes" id="UP000076400"/>
    </source>
</evidence>
<dbReference type="EC" id="4.3.1.17" evidence="4"/>
<gene>
    <name evidence="13" type="ORF">AUP43_13300</name>
</gene>
<dbReference type="RefSeq" id="WP_067559204.1">
    <property type="nucleotide sequence ID" value="NZ_LPXN01000148.1"/>
</dbReference>
<comment type="similarity">
    <text evidence="3">Belongs to the serine/threonine dehydratase family.</text>
</comment>
<dbReference type="GO" id="GO:0006565">
    <property type="term" value="P:L-serine catabolic process"/>
    <property type="evidence" value="ECO:0007669"/>
    <property type="project" value="TreeGrafter"/>
</dbReference>
<dbReference type="GO" id="GO:0004794">
    <property type="term" value="F:threonine deaminase activity"/>
    <property type="evidence" value="ECO:0007669"/>
    <property type="project" value="UniProtKB-EC"/>
</dbReference>
<dbReference type="GO" id="GO:0009097">
    <property type="term" value="P:isoleucine biosynthetic process"/>
    <property type="evidence" value="ECO:0007669"/>
    <property type="project" value="UniProtKB-UniPathway"/>
</dbReference>
<dbReference type="InterPro" id="IPR002912">
    <property type="entry name" value="ACT_dom"/>
</dbReference>
<dbReference type="NCBIfam" id="TIGR01127">
    <property type="entry name" value="ilvA_1Cterm"/>
    <property type="match status" value="1"/>
</dbReference>
<evidence type="ECO:0000259" key="12">
    <source>
        <dbReference type="PROSITE" id="PS51671"/>
    </source>
</evidence>
<dbReference type="GO" id="GO:0006567">
    <property type="term" value="P:L-threonine catabolic process"/>
    <property type="evidence" value="ECO:0007669"/>
    <property type="project" value="InterPro"/>
</dbReference>
<accession>A0A154VPQ1</accession>
<dbReference type="PANTHER" id="PTHR48078">
    <property type="entry name" value="THREONINE DEHYDRATASE, MITOCHONDRIAL-RELATED"/>
    <property type="match status" value="1"/>
</dbReference>
<evidence type="ECO:0000256" key="1">
    <source>
        <dbReference type="ARBA" id="ARBA00001933"/>
    </source>
</evidence>
<dbReference type="InterPro" id="IPR000634">
    <property type="entry name" value="Ser/Thr_deHydtase_PyrdxlP-BS"/>
</dbReference>
<feature type="domain" description="ACT" evidence="12">
    <location>
        <begin position="325"/>
        <end position="404"/>
    </location>
</feature>
<dbReference type="Pfam" id="PF00291">
    <property type="entry name" value="PALP"/>
    <property type="match status" value="1"/>
</dbReference>
<evidence type="ECO:0000256" key="7">
    <source>
        <dbReference type="ARBA" id="ARBA00022898"/>
    </source>
</evidence>
<proteinExistence type="inferred from homology"/>
<dbReference type="EMBL" id="LPXN01000148">
    <property type="protein sequence ID" value="KZD03240.1"/>
    <property type="molecule type" value="Genomic_DNA"/>
</dbReference>
<evidence type="ECO:0000256" key="3">
    <source>
        <dbReference type="ARBA" id="ARBA00010869"/>
    </source>
</evidence>
<dbReference type="Proteomes" id="UP000076400">
    <property type="component" value="Unassembled WGS sequence"/>
</dbReference>
<evidence type="ECO:0000256" key="8">
    <source>
        <dbReference type="ARBA" id="ARBA00023239"/>
    </source>
</evidence>
<keyword evidence="7" id="KW-0663">Pyridoxal phosphate</keyword>
<keyword evidence="14" id="KW-1185">Reference proteome</keyword>
<dbReference type="NCBIfam" id="NF005600">
    <property type="entry name" value="PRK07334.1"/>
    <property type="match status" value="1"/>
</dbReference>
<dbReference type="CDD" id="cd01562">
    <property type="entry name" value="Thr-dehyd"/>
    <property type="match status" value="1"/>
</dbReference>
<dbReference type="InterPro" id="IPR001926">
    <property type="entry name" value="TrpB-like_PALP"/>
</dbReference>
<dbReference type="PROSITE" id="PS51671">
    <property type="entry name" value="ACT"/>
    <property type="match status" value="1"/>
</dbReference>
<name>A0A154VPQ1_9PROT</name>
<dbReference type="CDD" id="cd04886">
    <property type="entry name" value="ACT_ThrD-II-like"/>
    <property type="match status" value="1"/>
</dbReference>
<dbReference type="SUPFAM" id="SSF53686">
    <property type="entry name" value="Tryptophan synthase beta subunit-like PLP-dependent enzymes"/>
    <property type="match status" value="1"/>
</dbReference>
<organism evidence="13 14">
    <name type="scientific">Oceanibaculum pacificum</name>
    <dbReference type="NCBI Taxonomy" id="580166"/>
    <lineage>
        <taxon>Bacteria</taxon>
        <taxon>Pseudomonadati</taxon>
        <taxon>Pseudomonadota</taxon>
        <taxon>Alphaproteobacteria</taxon>
        <taxon>Rhodospirillales</taxon>
        <taxon>Oceanibaculaceae</taxon>
        <taxon>Oceanibaculum</taxon>
    </lineage>
</organism>
<dbReference type="OrthoDB" id="9811476at2"/>
<evidence type="ECO:0000256" key="5">
    <source>
        <dbReference type="ARBA" id="ARBA00012096"/>
    </source>
</evidence>
<dbReference type="Gene3D" id="3.40.50.1100">
    <property type="match status" value="2"/>
</dbReference>
<evidence type="ECO:0000256" key="4">
    <source>
        <dbReference type="ARBA" id="ARBA00012093"/>
    </source>
</evidence>
<reference evidence="13 14" key="1">
    <citation type="submission" date="2015-12" db="EMBL/GenBank/DDBJ databases">
        <title>Genome sequence of Oceanibaculum pacificum MCCC 1A02656.</title>
        <authorList>
            <person name="Lu L."/>
            <person name="Lai Q."/>
            <person name="Shao Z."/>
            <person name="Qian P."/>
        </authorList>
    </citation>
    <scope>NUCLEOTIDE SEQUENCE [LARGE SCALE GENOMIC DNA]</scope>
    <source>
        <strain evidence="13 14">MCCC 1A02656</strain>
    </source>
</reference>
<dbReference type="InterPro" id="IPR044561">
    <property type="entry name" value="ACT_ThrD-II-like"/>
</dbReference>
<keyword evidence="6" id="KW-0028">Amino-acid biosynthesis</keyword>
<comment type="cofactor">
    <cofactor evidence="1">
        <name>pyridoxal 5'-phosphate</name>
        <dbReference type="ChEBI" id="CHEBI:597326"/>
    </cofactor>
</comment>
<comment type="pathway">
    <text evidence="2">Amino-acid biosynthesis; L-isoleucine biosynthesis; 2-oxobutanoate from L-threonine: step 1/1.</text>
</comment>